<evidence type="ECO:0000313" key="2">
    <source>
        <dbReference type="Proteomes" id="UP000805193"/>
    </source>
</evidence>
<keyword evidence="2" id="KW-1185">Reference proteome</keyword>
<comment type="caution">
    <text evidence="1">The sequence shown here is derived from an EMBL/GenBank/DDBJ whole genome shotgun (WGS) entry which is preliminary data.</text>
</comment>
<gene>
    <name evidence="1" type="ORF">HPB47_002238</name>
</gene>
<organism evidence="1 2">
    <name type="scientific">Ixodes persulcatus</name>
    <name type="common">Taiga tick</name>
    <dbReference type="NCBI Taxonomy" id="34615"/>
    <lineage>
        <taxon>Eukaryota</taxon>
        <taxon>Metazoa</taxon>
        <taxon>Ecdysozoa</taxon>
        <taxon>Arthropoda</taxon>
        <taxon>Chelicerata</taxon>
        <taxon>Arachnida</taxon>
        <taxon>Acari</taxon>
        <taxon>Parasitiformes</taxon>
        <taxon>Ixodida</taxon>
        <taxon>Ixodoidea</taxon>
        <taxon>Ixodidae</taxon>
        <taxon>Ixodinae</taxon>
        <taxon>Ixodes</taxon>
    </lineage>
</organism>
<accession>A0AC60PMY7</accession>
<proteinExistence type="predicted"/>
<reference evidence="1 2" key="1">
    <citation type="journal article" date="2020" name="Cell">
        <title>Large-Scale Comparative Analyses of Tick Genomes Elucidate Their Genetic Diversity and Vector Capacities.</title>
        <authorList>
            <consortium name="Tick Genome and Microbiome Consortium (TIGMIC)"/>
            <person name="Jia N."/>
            <person name="Wang J."/>
            <person name="Shi W."/>
            <person name="Du L."/>
            <person name="Sun Y."/>
            <person name="Zhan W."/>
            <person name="Jiang J.F."/>
            <person name="Wang Q."/>
            <person name="Zhang B."/>
            <person name="Ji P."/>
            <person name="Bell-Sakyi L."/>
            <person name="Cui X.M."/>
            <person name="Yuan T.T."/>
            <person name="Jiang B.G."/>
            <person name="Yang W.F."/>
            <person name="Lam T.T."/>
            <person name="Chang Q.C."/>
            <person name="Ding S.J."/>
            <person name="Wang X.J."/>
            <person name="Zhu J.G."/>
            <person name="Ruan X.D."/>
            <person name="Zhao L."/>
            <person name="Wei J.T."/>
            <person name="Ye R.Z."/>
            <person name="Que T.C."/>
            <person name="Du C.H."/>
            <person name="Zhou Y.H."/>
            <person name="Cheng J.X."/>
            <person name="Dai P.F."/>
            <person name="Guo W.B."/>
            <person name="Han X.H."/>
            <person name="Huang E.J."/>
            <person name="Li L.F."/>
            <person name="Wei W."/>
            <person name="Gao Y.C."/>
            <person name="Liu J.Z."/>
            <person name="Shao H.Z."/>
            <person name="Wang X."/>
            <person name="Wang C.C."/>
            <person name="Yang T.C."/>
            <person name="Huo Q.B."/>
            <person name="Li W."/>
            <person name="Chen H.Y."/>
            <person name="Chen S.E."/>
            <person name="Zhou L.G."/>
            <person name="Ni X.B."/>
            <person name="Tian J.H."/>
            <person name="Sheng Y."/>
            <person name="Liu T."/>
            <person name="Pan Y.S."/>
            <person name="Xia L.Y."/>
            <person name="Li J."/>
            <person name="Zhao F."/>
            <person name="Cao W.C."/>
        </authorList>
    </citation>
    <scope>NUCLEOTIDE SEQUENCE [LARGE SCALE GENOMIC DNA]</scope>
    <source>
        <strain evidence="1">Iper-2018</strain>
    </source>
</reference>
<sequence>MVLRENLTPESVPHQLRLYGGTLLVVIPGRAAVCLRCRRTGHIRRDCRVPRCEECRAFGREASDCVRSYARAAASKITESQGRKLVMNEEEAEAAATSTARISSQDPQTSAMDFVTEAVKRRLSDPEEDTDQSLQQTERSCFVPRYVPECGVRPLRPLGRIVGGVATKPGDYPWQVSIKYKSGFVLTHLCGGALLNSEWIVTAAHCFEHRLNLSRYIFRFGDFNKSAVDEGEVDVKGDKRRGHLFLPVSARKPGANDDEQCSMLPYPVKWSTDVQRPRFRTCLNWARGREASKQYDKLAVAALQVISTAVKEPTAFEWMFVNED</sequence>
<dbReference type="Proteomes" id="UP000805193">
    <property type="component" value="Unassembled WGS sequence"/>
</dbReference>
<protein>
    <submittedName>
        <fullName evidence="1">Uncharacterized protein</fullName>
    </submittedName>
</protein>
<evidence type="ECO:0000313" key="1">
    <source>
        <dbReference type="EMBL" id="KAG0421894.1"/>
    </source>
</evidence>
<feature type="non-terminal residue" evidence="1">
    <location>
        <position position="324"/>
    </location>
</feature>
<name>A0AC60PMY7_IXOPE</name>
<dbReference type="EMBL" id="JABSTQ010010302">
    <property type="protein sequence ID" value="KAG0421894.1"/>
    <property type="molecule type" value="Genomic_DNA"/>
</dbReference>